<dbReference type="EMBL" id="CAMPGE010030288">
    <property type="protein sequence ID" value="CAI2387803.1"/>
    <property type="molecule type" value="Genomic_DNA"/>
</dbReference>
<gene>
    <name evidence="2" type="ORF">ECRASSUSDP1_LOCUS29437</name>
</gene>
<keyword evidence="1" id="KW-0472">Membrane</keyword>
<dbReference type="PANTHER" id="PTHR31398:SF0">
    <property type="entry name" value="MEIOTIC NUCLEAR DIVISION PROTEIN 1 HOMOLOG"/>
    <property type="match status" value="1"/>
</dbReference>
<dbReference type="Proteomes" id="UP001295684">
    <property type="component" value="Unassembled WGS sequence"/>
</dbReference>
<feature type="transmembrane region" description="Helical" evidence="1">
    <location>
        <begin position="50"/>
        <end position="72"/>
    </location>
</feature>
<protein>
    <submittedName>
        <fullName evidence="2">Uncharacterized protein</fullName>
    </submittedName>
</protein>
<evidence type="ECO:0000313" key="2">
    <source>
        <dbReference type="EMBL" id="CAI2387803.1"/>
    </source>
</evidence>
<organism evidence="2 3">
    <name type="scientific">Euplotes crassus</name>
    <dbReference type="NCBI Taxonomy" id="5936"/>
    <lineage>
        <taxon>Eukaryota</taxon>
        <taxon>Sar</taxon>
        <taxon>Alveolata</taxon>
        <taxon>Ciliophora</taxon>
        <taxon>Intramacronucleata</taxon>
        <taxon>Spirotrichea</taxon>
        <taxon>Hypotrichia</taxon>
        <taxon>Euplotida</taxon>
        <taxon>Euplotidae</taxon>
        <taxon>Moneuplotes</taxon>
    </lineage>
</organism>
<accession>A0AAD2DCL3</accession>
<keyword evidence="3" id="KW-1185">Reference proteome</keyword>
<name>A0AAD2DCL3_EUPCR</name>
<dbReference type="GO" id="GO:0005634">
    <property type="term" value="C:nucleus"/>
    <property type="evidence" value="ECO:0007669"/>
    <property type="project" value="TreeGrafter"/>
</dbReference>
<evidence type="ECO:0000313" key="3">
    <source>
        <dbReference type="Proteomes" id="UP001295684"/>
    </source>
</evidence>
<feature type="transmembrane region" description="Helical" evidence="1">
    <location>
        <begin position="343"/>
        <end position="365"/>
    </location>
</feature>
<evidence type="ECO:0000256" key="1">
    <source>
        <dbReference type="SAM" id="Phobius"/>
    </source>
</evidence>
<dbReference type="AlphaFoldDB" id="A0AAD2DCL3"/>
<dbReference type="PANTHER" id="PTHR31398">
    <property type="entry name" value="MEIOTIC NUCLEAR DIVISION PROTEIN 1 HOMOLOG"/>
    <property type="match status" value="1"/>
</dbReference>
<dbReference type="GO" id="GO:0007131">
    <property type="term" value="P:reciprocal meiotic recombination"/>
    <property type="evidence" value="ECO:0007669"/>
    <property type="project" value="TreeGrafter"/>
</dbReference>
<proteinExistence type="predicted"/>
<comment type="caution">
    <text evidence="2">The sequence shown here is derived from an EMBL/GenBank/DDBJ whole genome shotgun (WGS) entry which is preliminary data.</text>
</comment>
<reference evidence="2" key="1">
    <citation type="submission" date="2023-07" db="EMBL/GenBank/DDBJ databases">
        <authorList>
            <consortium name="AG Swart"/>
            <person name="Singh M."/>
            <person name="Singh A."/>
            <person name="Seah K."/>
            <person name="Emmerich C."/>
        </authorList>
    </citation>
    <scope>NUCLEOTIDE SEQUENCE</scope>
    <source>
        <strain evidence="2">DP1</strain>
    </source>
</reference>
<feature type="transmembrane region" description="Helical" evidence="1">
    <location>
        <begin position="20"/>
        <end position="38"/>
    </location>
</feature>
<keyword evidence="1" id="KW-0812">Transmembrane</keyword>
<keyword evidence="1" id="KW-1133">Transmembrane helix</keyword>
<sequence>MAKKHTQRLFKRKRTIGQKILGFVRGFDFYGKNIVLTYKGDDKYRTHIGGIASVVVGGIVLAYILLLVKVMIEKGNTSYVKSSLLNDILTNSEVHYPAQNDYEPDTGRSQFDFAFQFTSDGVDYLNDPTAFTFEMNLVEQEWVTESGIPKTKRNYTSIDVEKCGDTNLNYDDLTEIKRLGIDNYYCPIQSNFSVAGSFFSPKYHYIEMKLRRCVSGGSVTCKSTTDLESLIKDSRFSLAIVNTVVDLKNYKEPLQYIIDDGFYWELTPNIRKKTDIFIRKNEATFQDDYIQLGFPDEREFYQVATSQDRFEAESSKGDVLSIYWRFDKTSDVYERRIYSIGDLLGQAGGFYGSFIGIGSIFLFIFSERLFVASILRKIYQIDTWQERERLDPTLRKNHKNYHKNRQAIYHTDGRKKKEPYTESEKFHVETLRDIKNFNDLKEDQRSKSNKTDILDKCEESMRERRVLRYGYSDILHYIFCCVICRRKKSMRLLPRFREHLYYEIGQEKLLEELDCVTIIKSVRQLKLLTLVLLTKSQKFMMKFQRNNVIDSSSSGTSDEGQMNIISLMEKSQNIQHSKLVDKKINKAITRFKNKKLQEVDQRIVSGIVKKRFSDSDIDDGESDSLCNIGSDMLSEESKEVSSDPKRLNTGVPLIGKNDSIDQNSIHMPQLIDGEVGITKKLRQMSALQSNNISAPFSLFPHDQEIQANRKKKKYKNSSTNS</sequence>